<gene>
    <name evidence="1" type="ORF">FPSE_00501</name>
</gene>
<evidence type="ECO:0000313" key="1">
    <source>
        <dbReference type="EMBL" id="EKJ79361.1"/>
    </source>
</evidence>
<name>K3V2A0_FUSPC</name>
<dbReference type="Proteomes" id="UP000007978">
    <property type="component" value="Chromosome 1"/>
</dbReference>
<comment type="caution">
    <text evidence="1">The sequence shown here is derived from an EMBL/GenBank/DDBJ whole genome shotgun (WGS) entry which is preliminary data.</text>
</comment>
<organism evidence="1 2">
    <name type="scientific">Fusarium pseudograminearum (strain CS3096)</name>
    <name type="common">Wheat and barley crown-rot fungus</name>
    <dbReference type="NCBI Taxonomy" id="1028729"/>
    <lineage>
        <taxon>Eukaryota</taxon>
        <taxon>Fungi</taxon>
        <taxon>Dikarya</taxon>
        <taxon>Ascomycota</taxon>
        <taxon>Pezizomycotina</taxon>
        <taxon>Sordariomycetes</taxon>
        <taxon>Hypocreomycetidae</taxon>
        <taxon>Hypocreales</taxon>
        <taxon>Nectriaceae</taxon>
        <taxon>Fusarium</taxon>
    </lineage>
</organism>
<dbReference type="AlphaFoldDB" id="K3V2A0"/>
<proteinExistence type="predicted"/>
<dbReference type="GeneID" id="20359121"/>
<sequence length="49" mass="5774">MVVTSSQFKLEPWIQKWGNVRFERVARLNAEIPDHAMNEDQRNHDAAHT</sequence>
<dbReference type="RefSeq" id="XP_009251896.1">
    <property type="nucleotide sequence ID" value="XM_009253621.1"/>
</dbReference>
<dbReference type="KEGG" id="fpu:FPSE_00501"/>
<accession>K3V2A0</accession>
<evidence type="ECO:0000313" key="2">
    <source>
        <dbReference type="Proteomes" id="UP000007978"/>
    </source>
</evidence>
<reference evidence="1 2" key="1">
    <citation type="journal article" date="2012" name="PLoS Pathog.">
        <title>Comparative pathogenomics reveals horizontally acquired novel virulence genes in fungi infecting cereal hosts.</title>
        <authorList>
            <person name="Gardiner D.M."/>
            <person name="McDonald M.C."/>
            <person name="Covarelli L."/>
            <person name="Solomon P.S."/>
            <person name="Rusu A.G."/>
            <person name="Marshall M."/>
            <person name="Kazan K."/>
            <person name="Chakraborty S."/>
            <person name="McDonald B.A."/>
            <person name="Manners J.M."/>
        </authorList>
    </citation>
    <scope>NUCLEOTIDE SEQUENCE [LARGE SCALE GENOMIC DNA]</scope>
    <source>
        <strain evidence="1 2">CS3096</strain>
    </source>
</reference>
<dbReference type="EMBL" id="AFNW01000010">
    <property type="protein sequence ID" value="EKJ79361.1"/>
    <property type="molecule type" value="Genomic_DNA"/>
</dbReference>
<dbReference type="HOGENOM" id="CLU_3143157_0_0_1"/>
<protein>
    <submittedName>
        <fullName evidence="1">Uncharacterized protein</fullName>
    </submittedName>
</protein>
<keyword evidence="2" id="KW-1185">Reference proteome</keyword>